<gene>
    <name evidence="1" type="ORF">CDAR_490951</name>
</gene>
<proteinExistence type="predicted"/>
<organism evidence="1 2">
    <name type="scientific">Caerostris darwini</name>
    <dbReference type="NCBI Taxonomy" id="1538125"/>
    <lineage>
        <taxon>Eukaryota</taxon>
        <taxon>Metazoa</taxon>
        <taxon>Ecdysozoa</taxon>
        <taxon>Arthropoda</taxon>
        <taxon>Chelicerata</taxon>
        <taxon>Arachnida</taxon>
        <taxon>Araneae</taxon>
        <taxon>Araneomorphae</taxon>
        <taxon>Entelegynae</taxon>
        <taxon>Araneoidea</taxon>
        <taxon>Araneidae</taxon>
        <taxon>Caerostris</taxon>
    </lineage>
</organism>
<evidence type="ECO:0000313" key="1">
    <source>
        <dbReference type="EMBL" id="GIY90866.1"/>
    </source>
</evidence>
<name>A0AAV4X7I3_9ARAC</name>
<accession>A0AAV4X7I3</accession>
<comment type="caution">
    <text evidence="1">The sequence shown here is derived from an EMBL/GenBank/DDBJ whole genome shotgun (WGS) entry which is preliminary data.</text>
</comment>
<evidence type="ECO:0000313" key="2">
    <source>
        <dbReference type="Proteomes" id="UP001054837"/>
    </source>
</evidence>
<dbReference type="EMBL" id="BPLQ01015723">
    <property type="protein sequence ID" value="GIY90866.1"/>
    <property type="molecule type" value="Genomic_DNA"/>
</dbReference>
<protein>
    <submittedName>
        <fullName evidence="1">Uncharacterized protein</fullName>
    </submittedName>
</protein>
<sequence>MARRHLNQVSRAEVSICRQVPHAGRMWVILRQSKEFLFLSIHPIMCGFPSHFNGPPTIRPSLPFEEGRLDLPFFYWVPDRDRRYQAEWRMDRLLAEREDPMKQDLVKI</sequence>
<keyword evidence="2" id="KW-1185">Reference proteome</keyword>
<reference evidence="1 2" key="1">
    <citation type="submission" date="2021-06" db="EMBL/GenBank/DDBJ databases">
        <title>Caerostris darwini draft genome.</title>
        <authorList>
            <person name="Kono N."/>
            <person name="Arakawa K."/>
        </authorList>
    </citation>
    <scope>NUCLEOTIDE SEQUENCE [LARGE SCALE GENOMIC DNA]</scope>
</reference>
<dbReference type="AlphaFoldDB" id="A0AAV4X7I3"/>
<dbReference type="Proteomes" id="UP001054837">
    <property type="component" value="Unassembled WGS sequence"/>
</dbReference>